<dbReference type="Pfam" id="PF00051">
    <property type="entry name" value="Kringle"/>
    <property type="match status" value="1"/>
</dbReference>
<feature type="transmembrane region" description="Helical" evidence="4">
    <location>
        <begin position="12"/>
        <end position="35"/>
    </location>
</feature>
<evidence type="ECO:0000313" key="7">
    <source>
        <dbReference type="RefSeq" id="XP_006824570.1"/>
    </source>
</evidence>
<organism evidence="6 7">
    <name type="scientific">Saccoglossus kowalevskii</name>
    <name type="common">Acorn worm</name>
    <dbReference type="NCBI Taxonomy" id="10224"/>
    <lineage>
        <taxon>Eukaryota</taxon>
        <taxon>Metazoa</taxon>
        <taxon>Hemichordata</taxon>
        <taxon>Enteropneusta</taxon>
        <taxon>Harrimaniidae</taxon>
        <taxon>Saccoglossus</taxon>
    </lineage>
</organism>
<protein>
    <submittedName>
        <fullName evidence="7">Plasminogen-like</fullName>
    </submittedName>
</protein>
<reference evidence="7" key="1">
    <citation type="submission" date="2025-08" db="UniProtKB">
        <authorList>
            <consortium name="RefSeq"/>
        </authorList>
    </citation>
    <scope>IDENTIFICATION</scope>
    <source>
        <tissue evidence="7">Testes</tissue>
    </source>
</reference>
<evidence type="ECO:0000256" key="3">
    <source>
        <dbReference type="PROSITE-ProRule" id="PRU00121"/>
    </source>
</evidence>
<feature type="domain" description="Kringle" evidence="5">
    <location>
        <begin position="46"/>
        <end position="130"/>
    </location>
</feature>
<dbReference type="InterPro" id="IPR013806">
    <property type="entry name" value="Kringle-like"/>
</dbReference>
<dbReference type="PROSITE" id="PS00021">
    <property type="entry name" value="KRINGLE_1"/>
    <property type="match status" value="1"/>
</dbReference>
<keyword evidence="2 3" id="KW-1015">Disulfide bond</keyword>
<dbReference type="SUPFAM" id="SSF57440">
    <property type="entry name" value="Kringle-like"/>
    <property type="match status" value="1"/>
</dbReference>
<dbReference type="InterPro" id="IPR018056">
    <property type="entry name" value="Kringle_CS"/>
</dbReference>
<dbReference type="PANTHER" id="PTHR24261:SF7">
    <property type="entry name" value="KRINGLE DOMAIN-CONTAINING PROTEIN"/>
    <property type="match status" value="1"/>
</dbReference>
<dbReference type="PROSITE" id="PS50070">
    <property type="entry name" value="KRINGLE_2"/>
    <property type="match status" value="1"/>
</dbReference>
<dbReference type="InterPro" id="IPR000001">
    <property type="entry name" value="Kringle"/>
</dbReference>
<dbReference type="SMART" id="SM00130">
    <property type="entry name" value="KR"/>
    <property type="match status" value="1"/>
</dbReference>
<dbReference type="CDD" id="cd00108">
    <property type="entry name" value="KR"/>
    <property type="match status" value="1"/>
</dbReference>
<keyword evidence="6" id="KW-1185">Reference proteome</keyword>
<proteinExistence type="predicted"/>
<gene>
    <name evidence="7" type="primary">LOC102801109</name>
</gene>
<dbReference type="Gene3D" id="2.40.20.10">
    <property type="entry name" value="Plasminogen Kringle 4"/>
    <property type="match status" value="1"/>
</dbReference>
<dbReference type="GeneID" id="102801109"/>
<keyword evidence="4" id="KW-0812">Transmembrane</keyword>
<evidence type="ECO:0000313" key="6">
    <source>
        <dbReference type="Proteomes" id="UP000694865"/>
    </source>
</evidence>
<keyword evidence="4" id="KW-0472">Membrane</keyword>
<keyword evidence="1 3" id="KW-0420">Kringle</keyword>
<feature type="disulfide bond" evidence="3">
    <location>
        <begin position="98"/>
        <end position="121"/>
    </location>
</feature>
<sequence>MVKDEKSTNVLVISICVANIGLAIALLVLVFVLAFRGDGHPFDTAECYEKADGSDYRGFINITKSGLTCAAWTVQTPHYHSRTPKNFPNAGLGEHNYCRNPDRDVAVWCYTTKRDMRLEYCDVGLPRKTCSKSTTPVISLVEMHTGTEATTQGTSLNKTASPMSEIKKGEFMRASVYKSSDLQNELKCFVS</sequence>
<dbReference type="RefSeq" id="XP_006824570.1">
    <property type="nucleotide sequence ID" value="XM_006824507.1"/>
</dbReference>
<dbReference type="PANTHER" id="PTHR24261">
    <property type="entry name" value="PLASMINOGEN-RELATED"/>
    <property type="match status" value="1"/>
</dbReference>
<evidence type="ECO:0000256" key="2">
    <source>
        <dbReference type="ARBA" id="ARBA00023157"/>
    </source>
</evidence>
<name>A0ABM0MX29_SACKO</name>
<dbReference type="InterPro" id="IPR038178">
    <property type="entry name" value="Kringle_sf"/>
</dbReference>
<dbReference type="PRINTS" id="PR00018">
    <property type="entry name" value="KRINGLE"/>
</dbReference>
<dbReference type="InterPro" id="IPR050759">
    <property type="entry name" value="Serine_protease_kringle"/>
</dbReference>
<evidence type="ECO:0000259" key="5">
    <source>
        <dbReference type="PROSITE" id="PS50070"/>
    </source>
</evidence>
<dbReference type="Proteomes" id="UP000694865">
    <property type="component" value="Unplaced"/>
</dbReference>
<comment type="caution">
    <text evidence="3">Lacks conserved residue(s) required for the propagation of feature annotation.</text>
</comment>
<evidence type="ECO:0000256" key="4">
    <source>
        <dbReference type="SAM" id="Phobius"/>
    </source>
</evidence>
<keyword evidence="4" id="KW-1133">Transmembrane helix</keyword>
<evidence type="ECO:0000256" key="1">
    <source>
        <dbReference type="ARBA" id="ARBA00022572"/>
    </source>
</evidence>
<accession>A0ABM0MX29</accession>